<evidence type="ECO:0000313" key="4">
    <source>
        <dbReference type="Proteomes" id="UP000250174"/>
    </source>
</evidence>
<dbReference type="EMBL" id="LVYK01000034">
    <property type="protein sequence ID" value="RAS75582.1"/>
    <property type="molecule type" value="Genomic_DNA"/>
</dbReference>
<feature type="domain" description="HTH marR-type" evidence="2">
    <location>
        <begin position="12"/>
        <end position="148"/>
    </location>
</feature>
<gene>
    <name evidence="3" type="ORF">A3864_15600</name>
</gene>
<dbReference type="InterPro" id="IPR000835">
    <property type="entry name" value="HTH_MarR-typ"/>
</dbReference>
<sequence>MINKGAWRVEERELLVKDLVLTFRTQIKRKRSTIQPIVKHYIPLNEFYVLKVLFEHNQKMTVSEISNKLQVATSHITGVSDRLIKKGLITRERSTTDRRIVYVTMTDKGIELTKEMKQVLYECFDEKFEDFTNEELEDFIYLLKKIKLERT</sequence>
<dbReference type="PANTHER" id="PTHR33164">
    <property type="entry name" value="TRANSCRIPTIONAL REGULATOR, MARR FAMILY"/>
    <property type="match status" value="1"/>
</dbReference>
<dbReference type="PROSITE" id="PS50995">
    <property type="entry name" value="HTH_MARR_2"/>
    <property type="match status" value="1"/>
</dbReference>
<dbReference type="SUPFAM" id="SSF46785">
    <property type="entry name" value="Winged helix' DNA-binding domain"/>
    <property type="match status" value="1"/>
</dbReference>
<dbReference type="GO" id="GO:0003677">
    <property type="term" value="F:DNA binding"/>
    <property type="evidence" value="ECO:0007669"/>
    <property type="project" value="UniProtKB-KW"/>
</dbReference>
<dbReference type="Gene3D" id="1.10.10.10">
    <property type="entry name" value="Winged helix-like DNA-binding domain superfamily/Winged helix DNA-binding domain"/>
    <property type="match status" value="1"/>
</dbReference>
<evidence type="ECO:0000259" key="2">
    <source>
        <dbReference type="PROSITE" id="PS50995"/>
    </source>
</evidence>
<keyword evidence="1" id="KW-0238">DNA-binding</keyword>
<dbReference type="Pfam" id="PF01047">
    <property type="entry name" value="MarR"/>
    <property type="match status" value="1"/>
</dbReference>
<proteinExistence type="predicted"/>
<dbReference type="Proteomes" id="UP000250174">
    <property type="component" value="Unassembled WGS sequence"/>
</dbReference>
<protein>
    <recommendedName>
        <fullName evidence="2">HTH marR-type domain-containing protein</fullName>
    </recommendedName>
</protein>
<name>A0AAX1Q849_9BACI</name>
<dbReference type="InterPro" id="IPR036390">
    <property type="entry name" value="WH_DNA-bd_sf"/>
</dbReference>
<dbReference type="GO" id="GO:0003700">
    <property type="term" value="F:DNA-binding transcription factor activity"/>
    <property type="evidence" value="ECO:0007669"/>
    <property type="project" value="InterPro"/>
</dbReference>
<dbReference type="PANTHER" id="PTHR33164:SF67">
    <property type="entry name" value="TRANSCRIPTIONAL REGULATOR, MARR FAMILY"/>
    <property type="match status" value="1"/>
</dbReference>
<accession>A0AAX1Q849</accession>
<evidence type="ECO:0000313" key="3">
    <source>
        <dbReference type="EMBL" id="RAS75582.1"/>
    </source>
</evidence>
<evidence type="ECO:0000256" key="1">
    <source>
        <dbReference type="ARBA" id="ARBA00023125"/>
    </source>
</evidence>
<comment type="caution">
    <text evidence="3">The sequence shown here is derived from an EMBL/GenBank/DDBJ whole genome shotgun (WGS) entry which is preliminary data.</text>
</comment>
<dbReference type="GO" id="GO:0006950">
    <property type="term" value="P:response to stress"/>
    <property type="evidence" value="ECO:0007669"/>
    <property type="project" value="TreeGrafter"/>
</dbReference>
<organism evidence="3 4">
    <name type="scientific">Priestia endophytica</name>
    <dbReference type="NCBI Taxonomy" id="135735"/>
    <lineage>
        <taxon>Bacteria</taxon>
        <taxon>Bacillati</taxon>
        <taxon>Bacillota</taxon>
        <taxon>Bacilli</taxon>
        <taxon>Bacillales</taxon>
        <taxon>Bacillaceae</taxon>
        <taxon>Priestia</taxon>
    </lineage>
</organism>
<dbReference type="PRINTS" id="PR00598">
    <property type="entry name" value="HTHMARR"/>
</dbReference>
<dbReference type="InterPro" id="IPR039422">
    <property type="entry name" value="MarR/SlyA-like"/>
</dbReference>
<dbReference type="SMART" id="SM00347">
    <property type="entry name" value="HTH_MARR"/>
    <property type="match status" value="1"/>
</dbReference>
<reference evidence="3 4" key="1">
    <citation type="submission" date="2016-03" db="EMBL/GenBank/DDBJ databases">
        <title>Comparison of Bacillus endophyticus and B. anthracis characteristics using whole genome sequence analysis and microbiological techniques.</title>
        <authorList>
            <person name="Lekota K.E."/>
            <person name="Mafofo J."/>
            <person name="Rees J."/>
            <person name="Muchadeyi F.C."/>
            <person name="Madoroba E."/>
            <person name="Van Heerden H."/>
        </authorList>
    </citation>
    <scope>NUCLEOTIDE SEQUENCE [LARGE SCALE GENOMIC DNA]</scope>
    <source>
        <strain evidence="3 4">3631_10C</strain>
    </source>
</reference>
<dbReference type="AlphaFoldDB" id="A0AAX1Q849"/>
<dbReference type="InterPro" id="IPR036388">
    <property type="entry name" value="WH-like_DNA-bd_sf"/>
</dbReference>